<dbReference type="SUPFAM" id="SSF52266">
    <property type="entry name" value="SGNH hydrolase"/>
    <property type="match status" value="1"/>
</dbReference>
<feature type="chain" id="PRO_5039326040" description="CBM2 domain-containing protein" evidence="2">
    <location>
        <begin position="21"/>
        <end position="377"/>
    </location>
</feature>
<feature type="signal peptide" evidence="2">
    <location>
        <begin position="1"/>
        <end position="20"/>
    </location>
</feature>
<comment type="caution">
    <text evidence="4">The sequence shown here is derived from an EMBL/GenBank/DDBJ whole genome shotgun (WGS) entry which is preliminary data.</text>
</comment>
<dbReference type="CDD" id="cd01833">
    <property type="entry name" value="XynB_like"/>
    <property type="match status" value="1"/>
</dbReference>
<sequence length="377" mass="38671">MHRRKLALLVAAATALASTAVITASRADAAAGCTAKYTISSQWPGGFGATVDVTNLGDLLNGWAVTFTFGAGQTITQLWNGTVSQAGSAVTVRNAGWNPTIATGGVASFGFNGTWTGSNPVPTGFALNSVACTGVITTPSPPTSTMTPNPTSTTTPPTTSPTTSPTVSPTTSPPAGSPVKIMALGDSITGSPGCWRALLWQKLPAARVDFVGTLPGQGCGFTYDGENEGHGGYLATNVANQDLLVGWLAATDPDVVIMHFGTNDVWSNIAPSTILAAFTRMVTQMRASNPNMKIGVAKIIPMNPSTCTECGARTVALNAAIPAWAAGLTTAASPITVVDQWTGFDTATDTYDGVHPNDAGNVKIADKWYPYVSAAIS</sequence>
<feature type="compositionally biased region" description="Low complexity" evidence="1">
    <location>
        <begin position="143"/>
        <end position="170"/>
    </location>
</feature>
<dbReference type="PANTHER" id="PTHR30383">
    <property type="entry name" value="THIOESTERASE 1/PROTEASE 1/LYSOPHOSPHOLIPASE L1"/>
    <property type="match status" value="1"/>
</dbReference>
<dbReference type="GO" id="GO:0005975">
    <property type="term" value="P:carbohydrate metabolic process"/>
    <property type="evidence" value="ECO:0007669"/>
    <property type="project" value="InterPro"/>
</dbReference>
<dbReference type="InterPro" id="IPR008965">
    <property type="entry name" value="CBM2/CBM3_carb-bd_dom_sf"/>
</dbReference>
<dbReference type="Gene3D" id="3.40.50.1110">
    <property type="entry name" value="SGNH hydrolase"/>
    <property type="match status" value="1"/>
</dbReference>
<dbReference type="RefSeq" id="WP_213011104.1">
    <property type="nucleotide sequence ID" value="NZ_BOQN01000092.1"/>
</dbReference>
<evidence type="ECO:0000259" key="3">
    <source>
        <dbReference type="PROSITE" id="PS51173"/>
    </source>
</evidence>
<dbReference type="Pfam" id="PF00553">
    <property type="entry name" value="CBM_2"/>
    <property type="match status" value="1"/>
</dbReference>
<dbReference type="InterPro" id="IPR051532">
    <property type="entry name" value="Ester_Hydrolysis_Enzymes"/>
</dbReference>
<evidence type="ECO:0000256" key="2">
    <source>
        <dbReference type="SAM" id="SignalP"/>
    </source>
</evidence>
<dbReference type="Pfam" id="PF13472">
    <property type="entry name" value="Lipase_GDSL_2"/>
    <property type="match status" value="1"/>
</dbReference>
<dbReference type="SUPFAM" id="SSF49384">
    <property type="entry name" value="Carbohydrate-binding domain"/>
    <property type="match status" value="1"/>
</dbReference>
<proteinExistence type="predicted"/>
<keyword evidence="2" id="KW-0732">Signal</keyword>
<dbReference type="Proteomes" id="UP000677082">
    <property type="component" value="Unassembled WGS sequence"/>
</dbReference>
<dbReference type="SMART" id="SM00637">
    <property type="entry name" value="CBD_II"/>
    <property type="match status" value="1"/>
</dbReference>
<protein>
    <recommendedName>
        <fullName evidence="3">CBM2 domain-containing protein</fullName>
    </recommendedName>
</protein>
<keyword evidence="5" id="KW-1185">Reference proteome</keyword>
<evidence type="ECO:0000313" key="4">
    <source>
        <dbReference type="EMBL" id="GIM95382.1"/>
    </source>
</evidence>
<dbReference type="Gene3D" id="2.60.40.290">
    <property type="match status" value="1"/>
</dbReference>
<reference evidence="4 5" key="1">
    <citation type="submission" date="2021-03" db="EMBL/GenBank/DDBJ databases">
        <title>Whole genome shotgun sequence of Actinoplanes toevensis NBRC 105298.</title>
        <authorList>
            <person name="Komaki H."/>
            <person name="Tamura T."/>
        </authorList>
    </citation>
    <scope>NUCLEOTIDE SEQUENCE [LARGE SCALE GENOMIC DNA]</scope>
    <source>
        <strain evidence="4 5">NBRC 105298</strain>
    </source>
</reference>
<dbReference type="AlphaFoldDB" id="A0A919THN8"/>
<dbReference type="InterPro" id="IPR036514">
    <property type="entry name" value="SGNH_hydro_sf"/>
</dbReference>
<evidence type="ECO:0000256" key="1">
    <source>
        <dbReference type="SAM" id="MobiDB-lite"/>
    </source>
</evidence>
<dbReference type="InterPro" id="IPR012291">
    <property type="entry name" value="CBM2_carb-bd_dom_sf"/>
</dbReference>
<dbReference type="EMBL" id="BOQN01000092">
    <property type="protein sequence ID" value="GIM95382.1"/>
    <property type="molecule type" value="Genomic_DNA"/>
</dbReference>
<feature type="domain" description="CBM2" evidence="3">
    <location>
        <begin position="26"/>
        <end position="135"/>
    </location>
</feature>
<evidence type="ECO:0000313" key="5">
    <source>
        <dbReference type="Proteomes" id="UP000677082"/>
    </source>
</evidence>
<dbReference type="PROSITE" id="PS51173">
    <property type="entry name" value="CBM2"/>
    <property type="match status" value="1"/>
</dbReference>
<gene>
    <name evidence="4" type="ORF">Ato02nite_071750</name>
</gene>
<dbReference type="PANTHER" id="PTHR30383:SF2">
    <property type="entry name" value="CELLULOSE-BINDING PROTEIN"/>
    <property type="match status" value="1"/>
</dbReference>
<dbReference type="InterPro" id="IPR001919">
    <property type="entry name" value="CBD2"/>
</dbReference>
<dbReference type="InterPro" id="IPR013830">
    <property type="entry name" value="SGNH_hydro"/>
</dbReference>
<accession>A0A919THN8</accession>
<organism evidence="4 5">
    <name type="scientific">Paractinoplanes toevensis</name>
    <dbReference type="NCBI Taxonomy" id="571911"/>
    <lineage>
        <taxon>Bacteria</taxon>
        <taxon>Bacillati</taxon>
        <taxon>Actinomycetota</taxon>
        <taxon>Actinomycetes</taxon>
        <taxon>Micromonosporales</taxon>
        <taxon>Micromonosporaceae</taxon>
        <taxon>Paractinoplanes</taxon>
    </lineage>
</organism>
<name>A0A919THN8_9ACTN</name>
<dbReference type="GO" id="GO:0004553">
    <property type="term" value="F:hydrolase activity, hydrolyzing O-glycosyl compounds"/>
    <property type="evidence" value="ECO:0007669"/>
    <property type="project" value="InterPro"/>
</dbReference>
<dbReference type="GO" id="GO:0030247">
    <property type="term" value="F:polysaccharide binding"/>
    <property type="evidence" value="ECO:0007669"/>
    <property type="project" value="UniProtKB-UniRule"/>
</dbReference>
<dbReference type="GO" id="GO:0004622">
    <property type="term" value="F:phosphatidylcholine lysophospholipase activity"/>
    <property type="evidence" value="ECO:0007669"/>
    <property type="project" value="TreeGrafter"/>
</dbReference>
<feature type="region of interest" description="Disordered" evidence="1">
    <location>
        <begin position="138"/>
        <end position="178"/>
    </location>
</feature>